<organism evidence="2 3">
    <name type="scientific">Parasphingopyxis lamellibrachiae</name>
    <dbReference type="NCBI Taxonomy" id="680125"/>
    <lineage>
        <taxon>Bacteria</taxon>
        <taxon>Pseudomonadati</taxon>
        <taxon>Pseudomonadota</taxon>
        <taxon>Alphaproteobacteria</taxon>
        <taxon>Sphingomonadales</taxon>
        <taxon>Sphingomonadaceae</taxon>
        <taxon>Parasphingopyxis</taxon>
    </lineage>
</organism>
<protein>
    <submittedName>
        <fullName evidence="2">Poly(3-hydroxyalkanoate) depolymerase</fullName>
    </submittedName>
</protein>
<dbReference type="AlphaFoldDB" id="A0A3D9FF64"/>
<dbReference type="Gene3D" id="3.40.50.1820">
    <property type="entry name" value="alpha/beta hydrolase"/>
    <property type="match status" value="1"/>
</dbReference>
<dbReference type="GO" id="GO:0046503">
    <property type="term" value="P:glycerolipid catabolic process"/>
    <property type="evidence" value="ECO:0007669"/>
    <property type="project" value="TreeGrafter"/>
</dbReference>
<comment type="caution">
    <text evidence="2">The sequence shown here is derived from an EMBL/GenBank/DDBJ whole genome shotgun (WGS) entry which is preliminary data.</text>
</comment>
<accession>A0A3D9FF64</accession>
<name>A0A3D9FF64_9SPHN</name>
<dbReference type="PANTHER" id="PTHR43433">
    <property type="entry name" value="HYDROLASE, ALPHA/BETA FOLD FAMILY PROTEIN"/>
    <property type="match status" value="1"/>
</dbReference>
<evidence type="ECO:0000259" key="1">
    <source>
        <dbReference type="Pfam" id="PF12697"/>
    </source>
</evidence>
<dbReference type="InterPro" id="IPR050471">
    <property type="entry name" value="AB_hydrolase"/>
</dbReference>
<dbReference type="EMBL" id="QRDP01000004">
    <property type="protein sequence ID" value="RED16363.1"/>
    <property type="molecule type" value="Genomic_DNA"/>
</dbReference>
<keyword evidence="3" id="KW-1185">Reference proteome</keyword>
<dbReference type="RefSeq" id="WP_245953725.1">
    <property type="nucleotide sequence ID" value="NZ_QRDP01000004.1"/>
</dbReference>
<dbReference type="PRINTS" id="PR00111">
    <property type="entry name" value="ABHYDROLASE"/>
</dbReference>
<dbReference type="PANTHER" id="PTHR43433:SF5">
    <property type="entry name" value="AB HYDROLASE-1 DOMAIN-CONTAINING PROTEIN"/>
    <property type="match status" value="1"/>
</dbReference>
<dbReference type="Proteomes" id="UP000256310">
    <property type="component" value="Unassembled WGS sequence"/>
</dbReference>
<dbReference type="InterPro" id="IPR029058">
    <property type="entry name" value="AB_hydrolase_fold"/>
</dbReference>
<proteinExistence type="predicted"/>
<dbReference type="Pfam" id="PF12697">
    <property type="entry name" value="Abhydrolase_6"/>
    <property type="match status" value="1"/>
</dbReference>
<sequence length="282" mass="31311">MTKASHMEAPEYTLETVDGRQLQVAYWRYSGPSNGKPPLLFFNGIGANTEVAAPLPTMLNDRDFITFDMPGVGESPEPTIPYNPFIMARISALLLDRYEMPVVDVMGVSWGGAMAQHFTLQHGNRVNRLILVATTAGMLMVPGKFEALSKMVDPRRYIDPSFMEKHFKTLYGGSTEGSDGHIHRIKAPSKIGYFYQLLAMFGWTSAPALPFLRKPTLIMTGDRDPIVQPINGRMLHALIPGSELILIEDGGHLFMLSHAEEFITHAREFLDRAEDAESAEAA</sequence>
<evidence type="ECO:0000313" key="3">
    <source>
        <dbReference type="Proteomes" id="UP000256310"/>
    </source>
</evidence>
<evidence type="ECO:0000313" key="2">
    <source>
        <dbReference type="EMBL" id="RED16363.1"/>
    </source>
</evidence>
<reference evidence="2 3" key="1">
    <citation type="submission" date="2018-07" db="EMBL/GenBank/DDBJ databases">
        <title>Genomic Encyclopedia of Type Strains, Phase IV (KMG-IV): sequencing the most valuable type-strain genomes for metagenomic binning, comparative biology and taxonomic classification.</title>
        <authorList>
            <person name="Goeker M."/>
        </authorList>
    </citation>
    <scope>NUCLEOTIDE SEQUENCE [LARGE SCALE GENOMIC DNA]</scope>
    <source>
        <strain evidence="2 3">DSM 26725</strain>
    </source>
</reference>
<dbReference type="GO" id="GO:0004806">
    <property type="term" value="F:triacylglycerol lipase activity"/>
    <property type="evidence" value="ECO:0007669"/>
    <property type="project" value="TreeGrafter"/>
</dbReference>
<gene>
    <name evidence="2" type="ORF">DFR46_1386</name>
</gene>
<feature type="domain" description="AB hydrolase-1" evidence="1">
    <location>
        <begin position="40"/>
        <end position="263"/>
    </location>
</feature>
<dbReference type="InterPro" id="IPR000073">
    <property type="entry name" value="AB_hydrolase_1"/>
</dbReference>
<dbReference type="SUPFAM" id="SSF53474">
    <property type="entry name" value="alpha/beta-Hydrolases"/>
    <property type="match status" value="1"/>
</dbReference>